<dbReference type="RefSeq" id="WP_058351309.1">
    <property type="nucleotide sequence ID" value="NZ_CABMMD010000002.1"/>
</dbReference>
<feature type="domain" description="DUF6017" evidence="2">
    <location>
        <begin position="203"/>
        <end position="342"/>
    </location>
</feature>
<sequence length="349" mass="39985">MEFNYYYGEEAEQFSFIRIPKVMLTEERFSPLSLSAKILYGLLLDRMSLSARNGWLDEEKRVYIIFKIEEIQDILGFSKKKSIDYLNELEQFGLVEKKRRGLGLPSILHIKSFMLAEEENGTSRGVKIDTSVKANIGADSGEEIKETDKLRLRNLEIMVSEDKSCVRGVDLGTSGGVEIALQEVSEREPLEVSFSAPLNNNTESINTEINNIKSNPILSSGDRMGLDETNAYRKLLMRNIEYPFLLERYPYDHELIEGILDIMLEAVVSRKECIIIASDSYPTELVRSKFLKLNYCHIEYVMDCMQSNTTKVRNIKKYLMAALFNAPSTMSGYYRAEVNHDLPQFARAK</sequence>
<evidence type="ECO:0000313" key="3">
    <source>
        <dbReference type="EMBL" id="KSV60592.1"/>
    </source>
</evidence>
<evidence type="ECO:0000259" key="2">
    <source>
        <dbReference type="Pfam" id="PF19481"/>
    </source>
</evidence>
<evidence type="ECO:0000313" key="4">
    <source>
        <dbReference type="Proteomes" id="UP000054874"/>
    </source>
</evidence>
<dbReference type="InterPro" id="IPR046059">
    <property type="entry name" value="DUF6017"/>
</dbReference>
<dbReference type="EMBL" id="LNAM01000002">
    <property type="protein sequence ID" value="KSV60592.1"/>
    <property type="molecule type" value="Genomic_DNA"/>
</dbReference>
<dbReference type="STRING" id="290052.ASU35_05315"/>
<dbReference type="Proteomes" id="UP000054874">
    <property type="component" value="Unassembled WGS sequence"/>
</dbReference>
<dbReference type="Pfam" id="PF19481">
    <property type="entry name" value="DUF6017"/>
    <property type="match status" value="1"/>
</dbReference>
<name>A0A0V8QJ66_9FIRM</name>
<comment type="caution">
    <text evidence="3">The sequence shown here is derived from an EMBL/GenBank/DDBJ whole genome shotgun (WGS) entry which is preliminary data.</text>
</comment>
<gene>
    <name evidence="3" type="ORF">ASU35_05315</name>
</gene>
<keyword evidence="4" id="KW-1185">Reference proteome</keyword>
<proteinExistence type="predicted"/>
<dbReference type="AlphaFoldDB" id="A0A0V8QJ66"/>
<reference evidence="3 4" key="1">
    <citation type="submission" date="2015-11" db="EMBL/GenBank/DDBJ databases">
        <title>Butyribacter intestini gen. nov., sp. nov., a butyric acid-producing bacterium of the family Lachnospiraceae isolated from the human faeces.</title>
        <authorList>
            <person name="Zou Y."/>
            <person name="Xue W."/>
            <person name="Luo G."/>
            <person name="Lv M."/>
        </authorList>
    </citation>
    <scope>NUCLEOTIDE SEQUENCE [LARGE SCALE GENOMIC DNA]</scope>
    <source>
        <strain evidence="3 4">ACET-33324</strain>
    </source>
</reference>
<dbReference type="InterPro" id="IPR010724">
    <property type="entry name" value="RepA_N"/>
</dbReference>
<dbReference type="Pfam" id="PF06970">
    <property type="entry name" value="RepA_N"/>
    <property type="match status" value="1"/>
</dbReference>
<accession>A0A0V8QJ66</accession>
<evidence type="ECO:0000259" key="1">
    <source>
        <dbReference type="Pfam" id="PF06970"/>
    </source>
</evidence>
<organism evidence="3 4">
    <name type="scientific">Acetivibrio ethanolgignens</name>
    <dbReference type="NCBI Taxonomy" id="290052"/>
    <lineage>
        <taxon>Bacteria</taxon>
        <taxon>Bacillati</taxon>
        <taxon>Bacillota</taxon>
        <taxon>Clostridia</taxon>
        <taxon>Eubacteriales</taxon>
        <taxon>Oscillospiraceae</taxon>
        <taxon>Acetivibrio</taxon>
    </lineage>
</organism>
<protein>
    <submittedName>
        <fullName evidence="3">Uncharacterized protein</fullName>
    </submittedName>
</protein>
<feature type="domain" description="Replication initiator A N-terminal" evidence="1">
    <location>
        <begin position="15"/>
        <end position="89"/>
    </location>
</feature>
<dbReference type="OrthoDB" id="9803733at2"/>